<dbReference type="RefSeq" id="WP_012901042.1">
    <property type="nucleotide sequence ID" value="NC_013665.1"/>
</dbReference>
<dbReference type="GO" id="GO:0003723">
    <property type="term" value="F:RNA binding"/>
    <property type="evidence" value="ECO:0007669"/>
    <property type="project" value="InterPro"/>
</dbReference>
<dbReference type="SMART" id="SM00359">
    <property type="entry name" value="PUA"/>
    <property type="match status" value="1"/>
</dbReference>
<gene>
    <name evidence="2" type="ordered locus">MCP_2296</name>
</gene>
<dbReference type="InterPro" id="IPR015266">
    <property type="entry name" value="DUF1947"/>
</dbReference>
<dbReference type="InParanoid" id="D1Z0Z6"/>
<dbReference type="InterPro" id="IPR036974">
    <property type="entry name" value="PUA_sf"/>
</dbReference>
<dbReference type="STRING" id="304371.MCP_2296"/>
<reference evidence="2 3" key="1">
    <citation type="journal article" date="2007" name="Appl. Environ. Microbiol.">
        <title>Isolation of key methanogens for global methane emission from rice paddy fields: a novel isolate affiliated with the clone cluster rice cluster I.</title>
        <authorList>
            <person name="Sakai S."/>
            <person name="Imachi H."/>
            <person name="Sekiguchi Y."/>
            <person name="Ohashi A."/>
            <person name="Harada H."/>
            <person name="Kamagata Y."/>
        </authorList>
    </citation>
    <scope>NUCLEOTIDE SEQUENCE [LARGE SCALE GENOMIC DNA]</scope>
    <source>
        <strain evidence="3">DSM 17711 / JCM 13418 / NBRC 101707 / SANAE</strain>
    </source>
</reference>
<dbReference type="InterPro" id="IPR004521">
    <property type="entry name" value="Uncharacterised_CHP00451"/>
</dbReference>
<sequence>MRIKARHHLREDAVKNILEYLKANFGESIEAEFTGKKLEIAESDEEQDFILVNGEPLLFAVEDTYFPTIRGVLKLKPKKKRVVVDMGAVKFVAKGADIMSPGIVNVDTGIRKNDLVIVCDEVHGKPLAIGRALVNADAMMGNRGKAVKSIHYIGDRIWKMEV</sequence>
<dbReference type="InterPro" id="IPR015947">
    <property type="entry name" value="PUA-like_sf"/>
</dbReference>
<dbReference type="Pfam" id="PF09183">
    <property type="entry name" value="DUF1947"/>
    <property type="match status" value="1"/>
</dbReference>
<dbReference type="Gene3D" id="3.10.450.120">
    <property type="entry name" value="Pre-PUA domain, domain 1"/>
    <property type="match status" value="1"/>
</dbReference>
<dbReference type="CDD" id="cd21154">
    <property type="entry name" value="PUA_MJ1432-like"/>
    <property type="match status" value="1"/>
</dbReference>
<dbReference type="PANTHER" id="PTHR22798">
    <property type="entry name" value="MCT-1 PROTEIN"/>
    <property type="match status" value="1"/>
</dbReference>
<dbReference type="PROSITE" id="PS50890">
    <property type="entry name" value="PUA"/>
    <property type="match status" value="1"/>
</dbReference>
<dbReference type="Gene3D" id="2.30.130.10">
    <property type="entry name" value="PUA domain"/>
    <property type="match status" value="1"/>
</dbReference>
<dbReference type="AlphaFoldDB" id="D1Z0Z6"/>
<name>D1Z0Z6_METPS</name>
<dbReference type="NCBIfam" id="TIGR03684">
    <property type="entry name" value="arCOG00985"/>
    <property type="match status" value="1"/>
</dbReference>
<protein>
    <recommendedName>
        <fullName evidence="1">PUA domain-containing protein</fullName>
    </recommendedName>
</protein>
<dbReference type="KEGG" id="mpd:MCP_2296"/>
<proteinExistence type="predicted"/>
<evidence type="ECO:0000313" key="3">
    <source>
        <dbReference type="Proteomes" id="UP000001882"/>
    </source>
</evidence>
<dbReference type="NCBIfam" id="NF011153">
    <property type="entry name" value="PRK14560.1-4"/>
    <property type="match status" value="1"/>
</dbReference>
<dbReference type="Proteomes" id="UP000001882">
    <property type="component" value="Chromosome"/>
</dbReference>
<feature type="domain" description="PUA" evidence="1">
    <location>
        <begin position="80"/>
        <end position="154"/>
    </location>
</feature>
<dbReference type="FunCoup" id="D1Z0Z6">
    <property type="interactions" value="108"/>
</dbReference>
<dbReference type="PANTHER" id="PTHR22798:SF0">
    <property type="entry name" value="MALIGNANT T-CELL-AMPLIFIED SEQUENCE 1"/>
    <property type="match status" value="1"/>
</dbReference>
<dbReference type="InterPro" id="IPR002478">
    <property type="entry name" value="PUA"/>
</dbReference>
<dbReference type="PATRIC" id="fig|304371.9.peg.2337"/>
<reference evidence="2 3" key="2">
    <citation type="journal article" date="2008" name="Int. J. Syst. Evol. Microbiol.">
        <title>Methanocella paludicola gen. nov., sp. nov., a methane-producing archaeon, the first isolate of the lineage 'Rice Cluster I', and proposal of the new archaeal order Methanocellales ord. nov.</title>
        <authorList>
            <person name="Sakai S."/>
            <person name="Imachi H."/>
            <person name="Hanada S."/>
            <person name="Ohashi A."/>
            <person name="Harada H."/>
            <person name="Kamagata Y."/>
        </authorList>
    </citation>
    <scope>NUCLEOTIDE SEQUENCE [LARGE SCALE GENOMIC DNA]</scope>
    <source>
        <strain evidence="3">DSM 17711 / JCM 13418 / NBRC 101707 / SANAE</strain>
    </source>
</reference>
<dbReference type="InterPro" id="IPR022430">
    <property type="entry name" value="CHP03684"/>
</dbReference>
<dbReference type="SUPFAM" id="SSF88697">
    <property type="entry name" value="PUA domain-like"/>
    <property type="match status" value="1"/>
</dbReference>
<dbReference type="NCBIfam" id="TIGR00451">
    <property type="entry name" value="unchar_dom_2"/>
    <property type="match status" value="1"/>
</dbReference>
<organism evidence="2 3">
    <name type="scientific">Methanocella paludicola (strain DSM 17711 / JCM 13418 / NBRC 101707 / SANAE)</name>
    <dbReference type="NCBI Taxonomy" id="304371"/>
    <lineage>
        <taxon>Archaea</taxon>
        <taxon>Methanobacteriati</taxon>
        <taxon>Methanobacteriota</taxon>
        <taxon>Stenosarchaea group</taxon>
        <taxon>Methanomicrobia</taxon>
        <taxon>Methanocellales</taxon>
        <taxon>Methanocellaceae</taxon>
        <taxon>Methanocella</taxon>
    </lineage>
</organism>
<dbReference type="InterPro" id="IPR016437">
    <property type="entry name" value="MCT-1/Tma20"/>
</dbReference>
<dbReference type="EMBL" id="AP011532">
    <property type="protein sequence ID" value="BAI62368.1"/>
    <property type="molecule type" value="Genomic_DNA"/>
</dbReference>
<dbReference type="Pfam" id="PF01472">
    <property type="entry name" value="PUA"/>
    <property type="match status" value="1"/>
</dbReference>
<evidence type="ECO:0000259" key="1">
    <source>
        <dbReference type="SMART" id="SM00359"/>
    </source>
</evidence>
<reference evidence="3" key="3">
    <citation type="journal article" date="2011" name="PLoS ONE">
        <title>Genome sequence of a mesophilic hydrogenotrophic methanogen Methanocella paludicola, the first cultivated representative of the order Methanocellales.</title>
        <authorList>
            <person name="Sakai S."/>
            <person name="Takaki Y."/>
            <person name="Shimamura S."/>
            <person name="Sekine M."/>
            <person name="Tajima T."/>
            <person name="Kosugi H."/>
            <person name="Ichikawa N."/>
            <person name="Tasumi E."/>
            <person name="Hiraki A.T."/>
            <person name="Shimizu A."/>
            <person name="Kato Y."/>
            <person name="Nishiko R."/>
            <person name="Mori K."/>
            <person name="Fujita N."/>
            <person name="Imachi H."/>
            <person name="Takai K."/>
        </authorList>
    </citation>
    <scope>NUCLEOTIDE SEQUENCE [LARGE SCALE GENOMIC DNA]</scope>
    <source>
        <strain evidence="3">DSM 17711 / JCM 13418 / NBRC 101707 / SANAE</strain>
    </source>
</reference>
<accession>D1Z0Z6</accession>
<evidence type="ECO:0000313" key="2">
    <source>
        <dbReference type="EMBL" id="BAI62368.1"/>
    </source>
</evidence>
<dbReference type="PIRSF" id="PIRSF005067">
    <property type="entry name" value="Tma_RNA-bind_prd"/>
    <property type="match status" value="1"/>
</dbReference>
<dbReference type="GO" id="GO:0001731">
    <property type="term" value="P:formation of translation preinitiation complex"/>
    <property type="evidence" value="ECO:0007669"/>
    <property type="project" value="TreeGrafter"/>
</dbReference>
<dbReference type="OrthoDB" id="27972at2157"/>
<dbReference type="eggNOG" id="arCOG00985">
    <property type="taxonomic scope" value="Archaea"/>
</dbReference>
<keyword evidence="3" id="KW-1185">Reference proteome</keyword>
<dbReference type="GeneID" id="8682101"/>